<feature type="region of interest" description="Disordered" evidence="1">
    <location>
        <begin position="726"/>
        <end position="752"/>
    </location>
</feature>
<evidence type="ECO:0000256" key="1">
    <source>
        <dbReference type="SAM" id="MobiDB-lite"/>
    </source>
</evidence>
<dbReference type="SUPFAM" id="SSF56672">
    <property type="entry name" value="DNA/RNA polymerases"/>
    <property type="match status" value="1"/>
</dbReference>
<dbReference type="Pfam" id="PF24626">
    <property type="entry name" value="SH3_Tf2-1"/>
    <property type="match status" value="1"/>
</dbReference>
<feature type="domain" description="Integrase catalytic" evidence="2">
    <location>
        <begin position="460"/>
        <end position="623"/>
    </location>
</feature>
<dbReference type="InterPro" id="IPR000073">
    <property type="entry name" value="AB_hydrolase_1"/>
</dbReference>
<dbReference type="Gene3D" id="3.40.50.1820">
    <property type="entry name" value="alpha/beta hydrolase"/>
    <property type="match status" value="1"/>
</dbReference>
<sequence>MVIPSSSSSDNESLTELLANQTNGKHGLGYSTLENDSKSVSPGCPSDRVQPSGGYNVVPPLITGNFMPPKPDLVFHTAPIAVETDHLAFTVQLSPSKPAEDLFHTNRPSAPIIEEWVSDSEDDSETTAPQIAHSSVQSTKQVTPPKHSVQPVEAPVVSAAKGKKGKWVAVHKQQSEAFQAQMVTLQAELQVTKEMIQAARHEGGGGDNLSLTLPRSMHLDVPKFSGTAMETGDISILNSLVGHGSPRSLQLWGTIGASKYGIQLLQKLGEVTHDDSKQTMEFTWSDKGYMFRGEEALRMKRISLHHMRALFETDGVYRVPTGLPPHCTIDHRIHLYPNTKPMNVRPYHYPHYQKEEMEKLVNEMLSREIIRACQSPFSSPMLLVKKKDESYCFCVDYRALNEVTIKDRFLIPTKAEMFDELGGAVIFTKLDLHADYHQIRVHRRDVTLTAGHSDVKKMLVGLSALFYWKGMRKSVEEFIGAASYLCVVDQFIKYAHFGPLPASFNASKVTDVFIDMVVKLHGIPKTIVSDRDSIFVSKFWKQLFEASGTKLNHNTAYHPQMDGQTKVVNRVLEQYLRAMVLDQPQDWVAVVGESLVEGDALLRQLKQNLLVARHRMEMQASRNRRDLEFNSGDRVLVKLQPYQQITLAKRHSNKLAKRYYGPFEVLERVGKVAYRLALSDSSKIHPSACSPEEATWEWLSEFKAAYPSYHLEDKVIVECVRNLTAESDEPQDEEPTKPKDKEPTDDTINHDPRGPHILDMILCYVYKVIDFFIEAEWKPCYCSSPKEAITSSSGKILVSEKGESKKIVCLTSTKLQLEEISDTLYTRPSLVSEVSKTTVKEIKRRKINDTTTVVASINKATVMSTFTVNNTIVEMLQEKIGAHKSHPIPRWSDCDCDTCNSWSSSCKDTLFVHTDGPKDKVGDDVLFIHGFISSSAFWTETVFPNFTKSTKSRYRLFAVDLLGFGQSPKPHDSLYTIKEHLDMIEKSVLEEHKVKSFHIVAHSLGCLLALALAVKYPDSVKSLTLLAPPYFPTPKGEQATQYMMRKVAPRRVWPLIAFGASLACWYEHVSRTICLLICKNHRIWEFLTKLITRNRIKTYLIKGFCCHTHNAAWHTLHNIICGTAGKIEGYLDVVHNKLTCSVNIFHGQDDELIPVECCDHVKNKVPRANVKVIEKKDHITIVVGRQEAFARELEEIWNTSKQKG</sequence>
<dbReference type="InterPro" id="IPR056924">
    <property type="entry name" value="SH3_Tf2-1"/>
</dbReference>
<dbReference type="CDD" id="cd01647">
    <property type="entry name" value="RT_LTR"/>
    <property type="match status" value="1"/>
</dbReference>
<dbReference type="InterPro" id="IPR012337">
    <property type="entry name" value="RNaseH-like_sf"/>
</dbReference>
<feature type="region of interest" description="Disordered" evidence="1">
    <location>
        <begin position="1"/>
        <end position="52"/>
    </location>
</feature>
<evidence type="ECO:0000259" key="2">
    <source>
        <dbReference type="PROSITE" id="PS50994"/>
    </source>
</evidence>
<dbReference type="GO" id="GO:0016787">
    <property type="term" value="F:hydrolase activity"/>
    <property type="evidence" value="ECO:0007669"/>
    <property type="project" value="UniProtKB-ARBA"/>
</dbReference>
<feature type="compositionally biased region" description="Basic and acidic residues" evidence="1">
    <location>
        <begin position="734"/>
        <end position="752"/>
    </location>
</feature>
<dbReference type="InterPro" id="IPR036397">
    <property type="entry name" value="RNaseH_sf"/>
</dbReference>
<evidence type="ECO:0000313" key="3">
    <source>
        <dbReference type="EMBL" id="GEU37978.1"/>
    </source>
</evidence>
<dbReference type="PRINTS" id="PR00111">
    <property type="entry name" value="ABHYDROLASE"/>
</dbReference>
<feature type="compositionally biased region" description="Polar residues" evidence="1">
    <location>
        <begin position="126"/>
        <end position="142"/>
    </location>
</feature>
<dbReference type="EMBL" id="BKCJ010000997">
    <property type="protein sequence ID" value="GEU37978.1"/>
    <property type="molecule type" value="Genomic_DNA"/>
</dbReference>
<dbReference type="InterPro" id="IPR043128">
    <property type="entry name" value="Rev_trsase/Diguanyl_cyclase"/>
</dbReference>
<dbReference type="SUPFAM" id="SSF53098">
    <property type="entry name" value="Ribonuclease H-like"/>
    <property type="match status" value="1"/>
</dbReference>
<dbReference type="PANTHER" id="PTHR43689:SF9">
    <property type="entry name" value="LYSOPHOSPHOLIPASE BODYGUARD 3-RELATED"/>
    <property type="match status" value="1"/>
</dbReference>
<feature type="region of interest" description="Disordered" evidence="1">
    <location>
        <begin position="118"/>
        <end position="153"/>
    </location>
</feature>
<dbReference type="GO" id="GO:0015074">
    <property type="term" value="P:DNA integration"/>
    <property type="evidence" value="ECO:0007669"/>
    <property type="project" value="InterPro"/>
</dbReference>
<proteinExistence type="predicted"/>
<dbReference type="InterPro" id="IPR029058">
    <property type="entry name" value="AB_hydrolase_fold"/>
</dbReference>
<dbReference type="Gene3D" id="3.30.420.10">
    <property type="entry name" value="Ribonuclease H-like superfamily/Ribonuclease H"/>
    <property type="match status" value="1"/>
</dbReference>
<dbReference type="InterPro" id="IPR001584">
    <property type="entry name" value="Integrase_cat-core"/>
</dbReference>
<organism evidence="3">
    <name type="scientific">Tanacetum cinerariifolium</name>
    <name type="common">Dalmatian daisy</name>
    <name type="synonym">Chrysanthemum cinerariifolium</name>
    <dbReference type="NCBI Taxonomy" id="118510"/>
    <lineage>
        <taxon>Eukaryota</taxon>
        <taxon>Viridiplantae</taxon>
        <taxon>Streptophyta</taxon>
        <taxon>Embryophyta</taxon>
        <taxon>Tracheophyta</taxon>
        <taxon>Spermatophyta</taxon>
        <taxon>Magnoliopsida</taxon>
        <taxon>eudicotyledons</taxon>
        <taxon>Gunneridae</taxon>
        <taxon>Pentapetalae</taxon>
        <taxon>asterids</taxon>
        <taxon>campanulids</taxon>
        <taxon>Asterales</taxon>
        <taxon>Asteraceae</taxon>
        <taxon>Asteroideae</taxon>
        <taxon>Anthemideae</taxon>
        <taxon>Anthemidinae</taxon>
        <taxon>Tanacetum</taxon>
    </lineage>
</organism>
<dbReference type="Pfam" id="PF00561">
    <property type="entry name" value="Abhydrolase_1"/>
    <property type="match status" value="1"/>
</dbReference>
<name>A0A6L2JLR4_TANCI</name>
<protein>
    <submittedName>
        <fullName evidence="3">Probable lysophospholipase BODYGUARD 1</fullName>
    </submittedName>
</protein>
<gene>
    <name evidence="3" type="ORF">Tci_009956</name>
</gene>
<dbReference type="SUPFAM" id="SSF53474">
    <property type="entry name" value="alpha/beta-Hydrolases"/>
    <property type="match status" value="1"/>
</dbReference>
<reference evidence="3" key="1">
    <citation type="journal article" date="2019" name="Sci. Rep.">
        <title>Draft genome of Tanacetum cinerariifolium, the natural source of mosquito coil.</title>
        <authorList>
            <person name="Yamashiro T."/>
            <person name="Shiraishi A."/>
            <person name="Satake H."/>
            <person name="Nakayama K."/>
        </authorList>
    </citation>
    <scope>NUCLEOTIDE SEQUENCE</scope>
</reference>
<dbReference type="AlphaFoldDB" id="A0A6L2JLR4"/>
<dbReference type="Gene3D" id="3.10.10.10">
    <property type="entry name" value="HIV Type 1 Reverse Transcriptase, subunit A, domain 1"/>
    <property type="match status" value="1"/>
</dbReference>
<dbReference type="InterPro" id="IPR043502">
    <property type="entry name" value="DNA/RNA_pol_sf"/>
</dbReference>
<accession>A0A6L2JLR4</accession>
<comment type="caution">
    <text evidence="3">The sequence shown here is derived from an EMBL/GenBank/DDBJ whole genome shotgun (WGS) entry which is preliminary data.</text>
</comment>
<dbReference type="PANTHER" id="PTHR43689">
    <property type="entry name" value="HYDROLASE"/>
    <property type="match status" value="1"/>
</dbReference>
<dbReference type="Gene3D" id="3.30.70.270">
    <property type="match status" value="1"/>
</dbReference>
<feature type="compositionally biased region" description="Polar residues" evidence="1">
    <location>
        <begin position="10"/>
        <end position="24"/>
    </location>
</feature>
<dbReference type="GO" id="GO:0003676">
    <property type="term" value="F:nucleic acid binding"/>
    <property type="evidence" value="ECO:0007669"/>
    <property type="project" value="InterPro"/>
</dbReference>
<dbReference type="PROSITE" id="PS50994">
    <property type="entry name" value="INTEGRASE"/>
    <property type="match status" value="1"/>
</dbReference>